<evidence type="ECO:0000256" key="1">
    <source>
        <dbReference type="ARBA" id="ARBA00006450"/>
    </source>
</evidence>
<evidence type="ECO:0000313" key="2">
    <source>
        <dbReference type="EMBL" id="GGB19785.1"/>
    </source>
</evidence>
<dbReference type="RefSeq" id="WP_055732921.1">
    <property type="nucleotide sequence ID" value="NZ_BMDY01000031.1"/>
</dbReference>
<dbReference type="NCBIfam" id="NF003438">
    <property type="entry name" value="PRK04966.1"/>
    <property type="match status" value="1"/>
</dbReference>
<sequence length="82" mass="9250">MIIPWQQLEPATLDALLESYVLREGTDYGEQELSLSDKLAQIKQQITNGTVLIVYSELHETVNLIAKEQFDASAKEGQQDDQ</sequence>
<keyword evidence="3" id="KW-1185">Reference proteome</keyword>
<reference evidence="3" key="1">
    <citation type="journal article" date="2019" name="Int. J. Syst. Evol. Microbiol.">
        <title>The Global Catalogue of Microorganisms (GCM) 10K type strain sequencing project: providing services to taxonomists for standard genome sequencing and annotation.</title>
        <authorList>
            <consortium name="The Broad Institute Genomics Platform"/>
            <consortium name="The Broad Institute Genome Sequencing Center for Infectious Disease"/>
            <person name="Wu L."/>
            <person name="Ma J."/>
        </authorList>
    </citation>
    <scope>NUCLEOTIDE SEQUENCE [LARGE SCALE GENOMIC DNA]</scope>
    <source>
        <strain evidence="3">CGMCC 1.10131</strain>
    </source>
</reference>
<evidence type="ECO:0000313" key="3">
    <source>
        <dbReference type="Proteomes" id="UP000651977"/>
    </source>
</evidence>
<dbReference type="InterPro" id="IPR036685">
    <property type="entry name" value="YehU-like_sf"/>
</dbReference>
<dbReference type="Gene3D" id="1.10.10.610">
    <property type="entry name" value="YehU-like"/>
    <property type="match status" value="1"/>
</dbReference>
<comment type="caution">
    <text evidence="2">The sequence shown here is derived from an EMBL/GenBank/DDBJ whole genome shotgun (WGS) entry which is preliminary data.</text>
</comment>
<dbReference type="Proteomes" id="UP000651977">
    <property type="component" value="Unassembled WGS sequence"/>
</dbReference>
<dbReference type="EMBL" id="BMDY01000031">
    <property type="protein sequence ID" value="GGB19785.1"/>
    <property type="molecule type" value="Genomic_DNA"/>
</dbReference>
<dbReference type="PIRSF" id="PIRSF006169">
    <property type="entry name" value="UCP006169"/>
    <property type="match status" value="1"/>
</dbReference>
<comment type="similarity">
    <text evidence="1">Belongs to the UPF0270 family.</text>
</comment>
<organism evidence="2 3">
    <name type="scientific">Agarivorans gilvus</name>
    <dbReference type="NCBI Taxonomy" id="680279"/>
    <lineage>
        <taxon>Bacteria</taxon>
        <taxon>Pseudomonadati</taxon>
        <taxon>Pseudomonadota</taxon>
        <taxon>Gammaproteobacteria</taxon>
        <taxon>Alteromonadales</taxon>
        <taxon>Alteromonadaceae</taxon>
        <taxon>Agarivorans</taxon>
    </lineage>
</organism>
<name>A0ABQ1I6S8_9ALTE</name>
<protein>
    <submittedName>
        <fullName evidence="2">UPF0270 protein</fullName>
    </submittedName>
</protein>
<dbReference type="InterPro" id="IPR010648">
    <property type="entry name" value="UPF0270"/>
</dbReference>
<gene>
    <name evidence="2" type="ORF">GCM10007414_36490</name>
</gene>
<dbReference type="SUPFAM" id="SSF118001">
    <property type="entry name" value="YehU-like"/>
    <property type="match status" value="1"/>
</dbReference>
<proteinExistence type="inferred from homology"/>
<accession>A0ABQ1I6S8</accession>
<dbReference type="Pfam" id="PF06794">
    <property type="entry name" value="UPF0270"/>
    <property type="match status" value="1"/>
</dbReference>